<accession>A0A0B5AM14</accession>
<evidence type="ECO:0000313" key="1">
    <source>
        <dbReference type="EMBL" id="AJD89712.1"/>
    </source>
</evidence>
<dbReference type="HOGENOM" id="CLU_070024_1_0_9"/>
<gene>
    <name evidence="1" type="ORF">JMA_03950</name>
</gene>
<dbReference type="KEGG" id="jeo:JMA_03950"/>
<name>A0A0B5AM14_9BACL</name>
<dbReference type="AlphaFoldDB" id="A0A0B5AM14"/>
<dbReference type="InterPro" id="IPR015943">
    <property type="entry name" value="WD40/YVTN_repeat-like_dom_sf"/>
</dbReference>
<evidence type="ECO:0000313" key="2">
    <source>
        <dbReference type="Proteomes" id="UP000031449"/>
    </source>
</evidence>
<dbReference type="CDD" id="cd15482">
    <property type="entry name" value="Sialidase_non-viral"/>
    <property type="match status" value="1"/>
</dbReference>
<reference evidence="1 2" key="1">
    <citation type="submission" date="2014-08" db="EMBL/GenBank/DDBJ databases">
        <title>Complete genome of a marine bacteria Jeotgalibacillus malaysiensis.</title>
        <authorList>
            <person name="Yaakop A.S."/>
            <person name="Chan K.-G."/>
            <person name="Goh K.M."/>
        </authorList>
    </citation>
    <scope>NUCLEOTIDE SEQUENCE [LARGE SCALE GENOMIC DNA]</scope>
    <source>
        <strain evidence="1 2">D5</strain>
    </source>
</reference>
<dbReference type="STRING" id="1508404.JMA_03950"/>
<dbReference type="SUPFAM" id="SSF110296">
    <property type="entry name" value="Oligoxyloglucan reducing end-specific cellobiohydrolase"/>
    <property type="match status" value="1"/>
</dbReference>
<dbReference type="EMBL" id="CP009416">
    <property type="protein sequence ID" value="AJD89712.1"/>
    <property type="molecule type" value="Genomic_DNA"/>
</dbReference>
<dbReference type="OrthoDB" id="9764804at2"/>
<organism evidence="1 2">
    <name type="scientific">Jeotgalibacillus malaysiensis</name>
    <dbReference type="NCBI Taxonomy" id="1508404"/>
    <lineage>
        <taxon>Bacteria</taxon>
        <taxon>Bacillati</taxon>
        <taxon>Bacillota</taxon>
        <taxon>Bacilli</taxon>
        <taxon>Bacillales</taxon>
        <taxon>Caryophanaceae</taxon>
        <taxon>Jeotgalibacillus</taxon>
    </lineage>
</organism>
<dbReference type="Gene3D" id="2.130.10.10">
    <property type="entry name" value="YVTN repeat-like/Quinoprotein amine dehydrogenase"/>
    <property type="match status" value="1"/>
</dbReference>
<dbReference type="BioCyc" id="JESP1508404:G14D9-9612-MONOMER"/>
<keyword evidence="2" id="KW-1185">Reference proteome</keyword>
<dbReference type="PROSITE" id="PS51257">
    <property type="entry name" value="PROKAR_LIPOPROTEIN"/>
    <property type="match status" value="1"/>
</dbReference>
<sequence>MDKIKAGLLSSVVLLTACSSDDAFFEEVTADTGDAHVHGMDYVDGDLMIATHYGLLKKEDETWLHSTTNNHDYMGFTAFEEGFYASGHPEPSSDLENPLGLVKSTDQGETIEQLVFSGETDYHYMSAGKNTGRLYTALMDGNSELEAGFYYTDDEGDNWTSMPLSGLEAESVFGLSAHPDHQDQIAILTNRGLYESTDAGETVTLQENSEGTSAALYTESQFYTVKNQVFISQDEELGQIPLEEPVLYLAVNPSDAEEIYAVTGEGEAAVTVDGGTSWTAEEIIPSE</sequence>
<dbReference type="InterPro" id="IPR054817">
    <property type="entry name" value="Glycosyl_F510_1955-like"/>
</dbReference>
<proteinExistence type="predicted"/>
<protein>
    <recommendedName>
        <fullName evidence="3">Sortilin N-terminal domain-containing protein</fullName>
    </recommendedName>
</protein>
<dbReference type="NCBIfam" id="NF045728">
    <property type="entry name" value="glycosyl_F510_1955"/>
    <property type="match status" value="1"/>
</dbReference>
<evidence type="ECO:0008006" key="3">
    <source>
        <dbReference type="Google" id="ProtNLM"/>
    </source>
</evidence>
<dbReference type="Proteomes" id="UP000031449">
    <property type="component" value="Chromosome"/>
</dbReference>